<dbReference type="RefSeq" id="WP_143064040.1">
    <property type="nucleotide sequence ID" value="NZ_FOGJ01000013.1"/>
</dbReference>
<dbReference type="OrthoDB" id="2004094at2"/>
<dbReference type="AlphaFoldDB" id="A0A1H9T0S2"/>
<gene>
    <name evidence="2" type="ORF">SAMN04487884_11389</name>
</gene>
<accession>A0A1H9T0S2</accession>
<evidence type="ECO:0000256" key="1">
    <source>
        <dbReference type="SAM" id="MobiDB-lite"/>
    </source>
</evidence>
<dbReference type="EMBL" id="FOGJ01000013">
    <property type="protein sequence ID" value="SER90860.1"/>
    <property type="molecule type" value="Genomic_DNA"/>
</dbReference>
<evidence type="ECO:0000313" key="3">
    <source>
        <dbReference type="Proteomes" id="UP000182584"/>
    </source>
</evidence>
<evidence type="ECO:0000313" key="2">
    <source>
        <dbReference type="EMBL" id="SER90860.1"/>
    </source>
</evidence>
<dbReference type="eggNOG" id="ENOG50333DD">
    <property type="taxonomic scope" value="Bacteria"/>
</dbReference>
<reference evidence="2 3" key="1">
    <citation type="submission" date="2016-10" db="EMBL/GenBank/DDBJ databases">
        <authorList>
            <person name="de Groot N.N."/>
        </authorList>
    </citation>
    <scope>NUCLEOTIDE SEQUENCE [LARGE SCALE GENOMIC DNA]</scope>
    <source>
        <strain evidence="2 3">AR40</strain>
    </source>
</reference>
<dbReference type="Proteomes" id="UP000182584">
    <property type="component" value="Unassembled WGS sequence"/>
</dbReference>
<proteinExistence type="predicted"/>
<feature type="compositionally biased region" description="Polar residues" evidence="1">
    <location>
        <begin position="50"/>
        <end position="71"/>
    </location>
</feature>
<sequence length="424" mass="46642">MKKKMLSSIAMCLSVALVLPGCSGSKGQEDASVLASENAVTDNSAEDKNSSASDATNETGNSSYNPSSFNVSDVYEAPSQESSVDISGCDTFTQIVDKLEDGKGYANVTIGDADVLLVSSGTYEWEEGIYAAIDADIFIYKDGAPQYLGSVCAGGTAYPLEVADGNLYVGGNHFMTKYTIDSENMVELEEAYVSYDTDGNDTYYYKTCNSQFEDYDEETAKSRFDELFAELDNVEVIEFQPVGGVSSSSKVPAYEYPGPELFYTVLYDYMIDELSKDYSDYDVCIPCPVIISEDESDKDDIKVYGNFWIFNYNLNGDVLECTSGGSYPGCIHLKSTDEGYEVISMDIVEDGTDFDESAKKIFGDLYDTFTKDGEDENVREEIRAQIIANYVAANGLNITSYQDYGWDPVALPKENIDSFYSTLD</sequence>
<feature type="region of interest" description="Disordered" evidence="1">
    <location>
        <begin position="30"/>
        <end position="71"/>
    </location>
</feature>
<organism evidence="2 3">
    <name type="scientific">Butyrivibrio fibrisolvens</name>
    <dbReference type="NCBI Taxonomy" id="831"/>
    <lineage>
        <taxon>Bacteria</taxon>
        <taxon>Bacillati</taxon>
        <taxon>Bacillota</taxon>
        <taxon>Clostridia</taxon>
        <taxon>Lachnospirales</taxon>
        <taxon>Lachnospiraceae</taxon>
        <taxon>Butyrivibrio</taxon>
    </lineage>
</organism>
<protein>
    <submittedName>
        <fullName evidence="2">Uncharacterized protein</fullName>
    </submittedName>
</protein>
<name>A0A1H9T0S2_BUTFI</name>